<accession>E4XUP9</accession>
<proteinExistence type="predicted"/>
<dbReference type="SUPFAM" id="SSF50965">
    <property type="entry name" value="Galactose oxidase, central domain"/>
    <property type="match status" value="1"/>
</dbReference>
<protein>
    <submittedName>
        <fullName evidence="1">Uncharacterized protein</fullName>
    </submittedName>
</protein>
<keyword evidence="2" id="KW-1185">Reference proteome</keyword>
<dbReference type="Proteomes" id="UP000001307">
    <property type="component" value="Unassembled WGS sequence"/>
</dbReference>
<dbReference type="InterPro" id="IPR011043">
    <property type="entry name" value="Gal_Oxase/kelch_b-propeller"/>
</dbReference>
<dbReference type="AlphaFoldDB" id="E4XUP9"/>
<dbReference type="InParanoid" id="E4XUP9"/>
<dbReference type="Gene3D" id="2.120.10.80">
    <property type="entry name" value="Kelch-type beta propeller"/>
    <property type="match status" value="1"/>
</dbReference>
<name>E4XUP9_OIKDI</name>
<dbReference type="InterPro" id="IPR015915">
    <property type="entry name" value="Kelch-typ_b-propeller"/>
</dbReference>
<gene>
    <name evidence="1" type="ORF">GSOID_T00004759001</name>
</gene>
<evidence type="ECO:0000313" key="2">
    <source>
        <dbReference type="Proteomes" id="UP000001307"/>
    </source>
</evidence>
<organism evidence="1">
    <name type="scientific">Oikopleura dioica</name>
    <name type="common">Tunicate</name>
    <dbReference type="NCBI Taxonomy" id="34765"/>
    <lineage>
        <taxon>Eukaryota</taxon>
        <taxon>Metazoa</taxon>
        <taxon>Chordata</taxon>
        <taxon>Tunicata</taxon>
        <taxon>Appendicularia</taxon>
        <taxon>Copelata</taxon>
        <taxon>Oikopleuridae</taxon>
        <taxon>Oikopleura</taxon>
    </lineage>
</organism>
<dbReference type="EMBL" id="FN653188">
    <property type="protein sequence ID" value="CBY13446.1"/>
    <property type="molecule type" value="Genomic_DNA"/>
</dbReference>
<evidence type="ECO:0000313" key="1">
    <source>
        <dbReference type="EMBL" id="CBY13446.1"/>
    </source>
</evidence>
<reference evidence="1" key="1">
    <citation type="journal article" date="2010" name="Science">
        <title>Plasticity of animal genome architecture unmasked by rapid evolution of a pelagic tunicate.</title>
        <authorList>
            <person name="Denoeud F."/>
            <person name="Henriet S."/>
            <person name="Mungpakdee S."/>
            <person name="Aury J.M."/>
            <person name="Da Silva C."/>
            <person name="Brinkmann H."/>
            <person name="Mikhaleva J."/>
            <person name="Olsen L.C."/>
            <person name="Jubin C."/>
            <person name="Canestro C."/>
            <person name="Bouquet J.M."/>
            <person name="Danks G."/>
            <person name="Poulain J."/>
            <person name="Campsteijn C."/>
            <person name="Adamski M."/>
            <person name="Cross I."/>
            <person name="Yadetie F."/>
            <person name="Muffato M."/>
            <person name="Louis A."/>
            <person name="Butcher S."/>
            <person name="Tsagkogeorga G."/>
            <person name="Konrad A."/>
            <person name="Singh S."/>
            <person name="Jensen M.F."/>
            <person name="Cong E.H."/>
            <person name="Eikeseth-Otteraa H."/>
            <person name="Noel B."/>
            <person name="Anthouard V."/>
            <person name="Porcel B.M."/>
            <person name="Kachouri-Lafond R."/>
            <person name="Nishino A."/>
            <person name="Ugolini M."/>
            <person name="Chourrout P."/>
            <person name="Nishida H."/>
            <person name="Aasland R."/>
            <person name="Huzurbazar S."/>
            <person name="Westhof E."/>
            <person name="Delsuc F."/>
            <person name="Lehrach H."/>
            <person name="Reinhardt R."/>
            <person name="Weissenbach J."/>
            <person name="Roy S.W."/>
            <person name="Artiguenave F."/>
            <person name="Postlethwait J.H."/>
            <person name="Manak J.R."/>
            <person name="Thompson E.M."/>
            <person name="Jaillon O."/>
            <person name="Du Pasquier L."/>
            <person name="Boudinot P."/>
            <person name="Liberles D.A."/>
            <person name="Volff J.N."/>
            <person name="Philippe H."/>
            <person name="Lenhard B."/>
            <person name="Roest Crollius H."/>
            <person name="Wincker P."/>
            <person name="Chourrout D."/>
        </authorList>
    </citation>
    <scope>NUCLEOTIDE SEQUENCE [LARGE SCALE GENOMIC DNA]</scope>
</reference>
<sequence>MKIEILVTRHSLICFGFSDEIRRTCEIFDGSTTVSTFASNWTHTYGGLGLYKNQPASVGCYDEEHQKAETLSASGWTSLPDHPKRISDHSLVALENESMLLIGGVDRGNGGADQSGIWQLKNENWNEIGKLLQADYRGSAINIGRSIYYFGYVSEAIERLDFNKAEELQSVSKIGNQPGSSPYPVLFQTFSDYCI</sequence>